<protein>
    <submittedName>
        <fullName evidence="2 4">Uncharacterized protein</fullName>
    </submittedName>
</protein>
<dbReference type="GeneID" id="54454504"/>
<feature type="compositionally biased region" description="Polar residues" evidence="1">
    <location>
        <begin position="159"/>
        <end position="172"/>
    </location>
</feature>
<dbReference type="AlphaFoldDB" id="A0A6A6YXZ3"/>
<accession>A0A6A6YXZ3</accession>
<feature type="compositionally biased region" description="Polar residues" evidence="1">
    <location>
        <begin position="95"/>
        <end position="104"/>
    </location>
</feature>
<dbReference type="Proteomes" id="UP000504636">
    <property type="component" value="Unplaced"/>
</dbReference>
<reference evidence="4" key="3">
    <citation type="submission" date="2025-04" db="UniProtKB">
        <authorList>
            <consortium name="RefSeq"/>
        </authorList>
    </citation>
    <scope>IDENTIFICATION</scope>
    <source>
        <strain evidence="4">CBS 304.34</strain>
    </source>
</reference>
<gene>
    <name evidence="2 4" type="ORF">BDZ99DRAFT_243165</name>
</gene>
<dbReference type="OrthoDB" id="6077919at2759"/>
<feature type="compositionally biased region" description="Pro residues" evidence="1">
    <location>
        <begin position="24"/>
        <end position="33"/>
    </location>
</feature>
<dbReference type="RefSeq" id="XP_033579771.1">
    <property type="nucleotide sequence ID" value="XM_033713611.1"/>
</dbReference>
<reference evidence="2 4" key="1">
    <citation type="journal article" date="2020" name="Stud. Mycol.">
        <title>101 Dothideomycetes genomes: a test case for predicting lifestyles and emergence of pathogens.</title>
        <authorList>
            <person name="Haridas S."/>
            <person name="Albert R."/>
            <person name="Binder M."/>
            <person name="Bloem J."/>
            <person name="Labutti K."/>
            <person name="Salamov A."/>
            <person name="Andreopoulos B."/>
            <person name="Baker S."/>
            <person name="Barry K."/>
            <person name="Bills G."/>
            <person name="Bluhm B."/>
            <person name="Cannon C."/>
            <person name="Castanera R."/>
            <person name="Culley D."/>
            <person name="Daum C."/>
            <person name="Ezra D."/>
            <person name="Gonzalez J."/>
            <person name="Henrissat B."/>
            <person name="Kuo A."/>
            <person name="Liang C."/>
            <person name="Lipzen A."/>
            <person name="Lutzoni F."/>
            <person name="Magnuson J."/>
            <person name="Mondo S."/>
            <person name="Nolan M."/>
            <person name="Ohm R."/>
            <person name="Pangilinan J."/>
            <person name="Park H.-J."/>
            <person name="Ramirez L."/>
            <person name="Alfaro M."/>
            <person name="Sun H."/>
            <person name="Tritt A."/>
            <person name="Yoshinaga Y."/>
            <person name="Zwiers L.-H."/>
            <person name="Turgeon B."/>
            <person name="Goodwin S."/>
            <person name="Spatafora J."/>
            <person name="Crous P."/>
            <person name="Grigoriev I."/>
        </authorList>
    </citation>
    <scope>NUCLEOTIDE SEQUENCE</scope>
    <source>
        <strain evidence="2 4">CBS 304.34</strain>
    </source>
</reference>
<feature type="region of interest" description="Disordered" evidence="1">
    <location>
        <begin position="159"/>
        <end position="178"/>
    </location>
</feature>
<reference evidence="4" key="2">
    <citation type="submission" date="2020-04" db="EMBL/GenBank/DDBJ databases">
        <authorList>
            <consortium name="NCBI Genome Project"/>
        </authorList>
    </citation>
    <scope>NUCLEOTIDE SEQUENCE</scope>
    <source>
        <strain evidence="4">CBS 304.34</strain>
    </source>
</reference>
<evidence type="ECO:0000313" key="3">
    <source>
        <dbReference type="Proteomes" id="UP000504636"/>
    </source>
</evidence>
<proteinExistence type="predicted"/>
<sequence length="178" mass="18310">MSDYNSDDAFPRSPGLKPVRPRATPSPSPPPFIPQQNHTTSSNGRKTKPSQGDTVLASFMDPNQPELARLVGEQALNSDSGSEADEEDIVDHSPPASSAHQTASPPGFDLAGTAQAAQTANSGGPKDTTSPLRRGSVQSDSGGFVEPPCPKSKLVNAASSKFSSANGSQANRAGSALI</sequence>
<feature type="region of interest" description="Disordered" evidence="1">
    <location>
        <begin position="1"/>
        <end position="154"/>
    </location>
</feature>
<name>A0A6A6YXZ3_9PEZI</name>
<evidence type="ECO:0000256" key="1">
    <source>
        <dbReference type="SAM" id="MobiDB-lite"/>
    </source>
</evidence>
<feature type="compositionally biased region" description="Polar residues" evidence="1">
    <location>
        <begin position="35"/>
        <end position="53"/>
    </location>
</feature>
<feature type="compositionally biased region" description="Polar residues" evidence="1">
    <location>
        <begin position="115"/>
        <end position="141"/>
    </location>
</feature>
<dbReference type="EMBL" id="MU003696">
    <property type="protein sequence ID" value="KAF2812807.1"/>
    <property type="molecule type" value="Genomic_DNA"/>
</dbReference>
<evidence type="ECO:0000313" key="4">
    <source>
        <dbReference type="RefSeq" id="XP_033579771.1"/>
    </source>
</evidence>
<keyword evidence="3" id="KW-1185">Reference proteome</keyword>
<organism evidence="2">
    <name type="scientific">Mytilinidion resinicola</name>
    <dbReference type="NCBI Taxonomy" id="574789"/>
    <lineage>
        <taxon>Eukaryota</taxon>
        <taxon>Fungi</taxon>
        <taxon>Dikarya</taxon>
        <taxon>Ascomycota</taxon>
        <taxon>Pezizomycotina</taxon>
        <taxon>Dothideomycetes</taxon>
        <taxon>Pleosporomycetidae</taxon>
        <taxon>Mytilinidiales</taxon>
        <taxon>Mytilinidiaceae</taxon>
        <taxon>Mytilinidion</taxon>
    </lineage>
</organism>
<evidence type="ECO:0000313" key="2">
    <source>
        <dbReference type="EMBL" id="KAF2812807.1"/>
    </source>
</evidence>